<sequence>MGVPPLRARIAGTVTGPADIGSGLPWFWFSSRRRFPPARRQRRSVLSTVRGRSVTPIAACASAPLRIAAGIAFAGGVGVAGRQGLVPGAGRQGSHQDRRREPAASTDAAAPYTLDDIPHRLLPFRDRYATEPGEDYPMKLKGPWSRTEIEDHLARTALPLRLSAAGATGWPMVVSVWYLWRDGALWCASARSAAIVRALESNPRCGFEIAGDAPPYFGVRGQGRAEILPDGGPLLRELYGRYGGDEDHAFGRWLLGRDAEEARIRITPERMMSWDYRVRMAGAFG</sequence>
<proteinExistence type="predicted"/>
<comment type="caution">
    <text evidence="4">The sequence shown here is derived from an EMBL/GenBank/DDBJ whole genome shotgun (WGS) entry which is preliminary data.</text>
</comment>
<dbReference type="AlphaFoldDB" id="A0A2M9FW08"/>
<gene>
    <name evidence="4" type="ORF">CVT23_21610</name>
</gene>
<feature type="domain" description="Pyridoxamine 5'-phosphate oxidase N-terminal" evidence="3">
    <location>
        <begin position="160"/>
        <end position="259"/>
    </location>
</feature>
<feature type="region of interest" description="Disordered" evidence="2">
    <location>
        <begin position="87"/>
        <end position="109"/>
    </location>
</feature>
<name>A0A2M9FW08_9PROT</name>
<evidence type="ECO:0000256" key="2">
    <source>
        <dbReference type="SAM" id="MobiDB-lite"/>
    </source>
</evidence>
<reference evidence="4 5" key="1">
    <citation type="submission" date="2017-11" db="EMBL/GenBank/DDBJ databases">
        <title>Draft genome sequence of Rhizobiales bacterium SY3-13.</title>
        <authorList>
            <person name="Sun C."/>
        </authorList>
    </citation>
    <scope>NUCLEOTIDE SEQUENCE [LARGE SCALE GENOMIC DNA]</scope>
    <source>
        <strain evidence="4 5">SY3-13</strain>
    </source>
</reference>
<organism evidence="4 5">
    <name type="scientific">Minwuia thermotolerans</name>
    <dbReference type="NCBI Taxonomy" id="2056226"/>
    <lineage>
        <taxon>Bacteria</taxon>
        <taxon>Pseudomonadati</taxon>
        <taxon>Pseudomonadota</taxon>
        <taxon>Alphaproteobacteria</taxon>
        <taxon>Minwuiales</taxon>
        <taxon>Minwuiaceae</taxon>
        <taxon>Minwuia</taxon>
    </lineage>
</organism>
<dbReference type="SUPFAM" id="SSF50475">
    <property type="entry name" value="FMN-binding split barrel"/>
    <property type="match status" value="1"/>
</dbReference>
<dbReference type="OrthoDB" id="2664130at2"/>
<keyword evidence="5" id="KW-1185">Reference proteome</keyword>
<dbReference type="GO" id="GO:0016627">
    <property type="term" value="F:oxidoreductase activity, acting on the CH-CH group of donors"/>
    <property type="evidence" value="ECO:0007669"/>
    <property type="project" value="TreeGrafter"/>
</dbReference>
<evidence type="ECO:0000256" key="1">
    <source>
        <dbReference type="ARBA" id="ARBA00023002"/>
    </source>
</evidence>
<dbReference type="InterPro" id="IPR011576">
    <property type="entry name" value="Pyridox_Oxase_N"/>
</dbReference>
<dbReference type="GO" id="GO:0005829">
    <property type="term" value="C:cytosol"/>
    <property type="evidence" value="ECO:0007669"/>
    <property type="project" value="TreeGrafter"/>
</dbReference>
<dbReference type="PANTHER" id="PTHR35176:SF6">
    <property type="entry name" value="HEME OXYGENASE HI_0854-RELATED"/>
    <property type="match status" value="1"/>
</dbReference>
<accession>A0A2M9FW08</accession>
<evidence type="ECO:0000259" key="3">
    <source>
        <dbReference type="Pfam" id="PF01243"/>
    </source>
</evidence>
<dbReference type="Pfam" id="PF01243">
    <property type="entry name" value="PNPOx_N"/>
    <property type="match status" value="1"/>
</dbReference>
<dbReference type="Gene3D" id="2.30.110.10">
    <property type="entry name" value="Electron Transport, Fmn-binding Protein, Chain A"/>
    <property type="match status" value="1"/>
</dbReference>
<dbReference type="Proteomes" id="UP000229498">
    <property type="component" value="Unassembled WGS sequence"/>
</dbReference>
<keyword evidence="1" id="KW-0560">Oxidoreductase</keyword>
<dbReference type="InterPro" id="IPR052019">
    <property type="entry name" value="F420H2_bilvrd_red/Heme_oxyg"/>
</dbReference>
<evidence type="ECO:0000313" key="4">
    <source>
        <dbReference type="EMBL" id="PJK27642.1"/>
    </source>
</evidence>
<dbReference type="EMBL" id="PHIG01000063">
    <property type="protein sequence ID" value="PJK27642.1"/>
    <property type="molecule type" value="Genomic_DNA"/>
</dbReference>
<protein>
    <recommendedName>
        <fullName evidence="3">Pyridoxamine 5'-phosphate oxidase N-terminal domain-containing protein</fullName>
    </recommendedName>
</protein>
<dbReference type="PANTHER" id="PTHR35176">
    <property type="entry name" value="HEME OXYGENASE HI_0854-RELATED"/>
    <property type="match status" value="1"/>
</dbReference>
<evidence type="ECO:0000313" key="5">
    <source>
        <dbReference type="Proteomes" id="UP000229498"/>
    </source>
</evidence>
<dbReference type="InterPro" id="IPR012349">
    <property type="entry name" value="Split_barrel_FMN-bd"/>
</dbReference>
<dbReference type="GO" id="GO:0070967">
    <property type="term" value="F:coenzyme F420 binding"/>
    <property type="evidence" value="ECO:0007669"/>
    <property type="project" value="TreeGrafter"/>
</dbReference>